<feature type="transmembrane region" description="Helical" evidence="4">
    <location>
        <begin position="147"/>
        <end position="165"/>
    </location>
</feature>
<feature type="transmembrane region" description="Helical" evidence="4">
    <location>
        <begin position="87"/>
        <end position="105"/>
    </location>
</feature>
<dbReference type="InterPro" id="IPR011701">
    <property type="entry name" value="MFS"/>
</dbReference>
<keyword evidence="6" id="KW-1185">Reference proteome</keyword>
<proteinExistence type="predicted"/>
<feature type="transmembrane region" description="Helical" evidence="4">
    <location>
        <begin position="324"/>
        <end position="344"/>
    </location>
</feature>
<dbReference type="GO" id="GO:0005886">
    <property type="term" value="C:plasma membrane"/>
    <property type="evidence" value="ECO:0007669"/>
    <property type="project" value="TreeGrafter"/>
</dbReference>
<dbReference type="Pfam" id="PF07690">
    <property type="entry name" value="MFS_1"/>
    <property type="match status" value="2"/>
</dbReference>
<keyword evidence="2 4" id="KW-1133">Transmembrane helix</keyword>
<protein>
    <submittedName>
        <fullName evidence="5">Major Facilitator Superfamily protein</fullName>
    </submittedName>
</protein>
<feature type="transmembrane region" description="Helical" evidence="4">
    <location>
        <begin position="266"/>
        <end position="287"/>
    </location>
</feature>
<gene>
    <name evidence="5" type="ORF">Pr1d_29470</name>
</gene>
<dbReference type="PANTHER" id="PTHR43129:SF1">
    <property type="entry name" value="FOSMIDOMYCIN RESISTANCE PROTEIN"/>
    <property type="match status" value="1"/>
</dbReference>
<name>A0A5B9QDE7_9BACT</name>
<dbReference type="KEGG" id="bgok:Pr1d_29470"/>
<evidence type="ECO:0000256" key="2">
    <source>
        <dbReference type="ARBA" id="ARBA00022989"/>
    </source>
</evidence>
<feature type="transmembrane region" description="Helical" evidence="4">
    <location>
        <begin position="21"/>
        <end position="40"/>
    </location>
</feature>
<dbReference type="OrthoDB" id="9770492at2"/>
<dbReference type="GO" id="GO:0022857">
    <property type="term" value="F:transmembrane transporter activity"/>
    <property type="evidence" value="ECO:0007669"/>
    <property type="project" value="InterPro"/>
</dbReference>
<sequence>MSQGAVLEVDYRPSLLERLGVVFLLLLASHFVVDALATLLPSSLGLIEVRSGLSHSQAAWLLGLGSFTSGLAQPLCALISDRLRTRVLTVVGITVAGIGFAMLGLTTNAIALSTIYVLGMIGVGIFHPIAATTVAQLHYHRRNSATGIFFVAGMIGGVFGAILWPRWLSTTGGFGNLPLMVAPILILAFFLHRKLLVLPPIKQHQWHTADLSLLRGNWANIIVLYAASAMRYCINTSLVYLFVRWTEQVISLEHASMSAEAVAKQAAPIVGNLNACMILGMAIGGLMGGTFVAPGREKWPLVWVPLCFCPVLALFPHLSIQASYVLAVMAGVGFASMIPVTVALAQHLLPHRANFASSLMMGGAWVVATIGPRSAEFGVTHLGIETTFALLAAVLAISGIVCCLFREPKGLTVAP</sequence>
<dbReference type="PANTHER" id="PTHR43129">
    <property type="entry name" value="FOSMIDOMYCIN RESISTANCE PROTEIN"/>
    <property type="match status" value="1"/>
</dbReference>
<evidence type="ECO:0000313" key="5">
    <source>
        <dbReference type="EMBL" id="QEG35645.1"/>
    </source>
</evidence>
<keyword evidence="1 4" id="KW-0812">Transmembrane</keyword>
<feature type="transmembrane region" description="Helical" evidence="4">
    <location>
        <begin position="177"/>
        <end position="197"/>
    </location>
</feature>
<dbReference type="EMBL" id="CP042913">
    <property type="protein sequence ID" value="QEG35645.1"/>
    <property type="molecule type" value="Genomic_DNA"/>
</dbReference>
<reference evidence="5 6" key="1">
    <citation type="submission" date="2019-08" db="EMBL/GenBank/DDBJ databases">
        <title>Deep-cultivation of Planctomycetes and their phenomic and genomic characterization uncovers novel biology.</title>
        <authorList>
            <person name="Wiegand S."/>
            <person name="Jogler M."/>
            <person name="Boedeker C."/>
            <person name="Pinto D."/>
            <person name="Vollmers J."/>
            <person name="Rivas-Marin E."/>
            <person name="Kohn T."/>
            <person name="Peeters S.H."/>
            <person name="Heuer A."/>
            <person name="Rast P."/>
            <person name="Oberbeckmann S."/>
            <person name="Bunk B."/>
            <person name="Jeske O."/>
            <person name="Meyerdierks A."/>
            <person name="Storesund J.E."/>
            <person name="Kallscheuer N."/>
            <person name="Luecker S."/>
            <person name="Lage O.M."/>
            <person name="Pohl T."/>
            <person name="Merkel B.J."/>
            <person name="Hornburger P."/>
            <person name="Mueller R.-W."/>
            <person name="Bruemmer F."/>
            <person name="Labrenz M."/>
            <person name="Spormann A.M."/>
            <person name="Op den Camp H."/>
            <person name="Overmann J."/>
            <person name="Amann R."/>
            <person name="Jetten M.S.M."/>
            <person name="Mascher T."/>
            <person name="Medema M.H."/>
            <person name="Devos D.P."/>
            <person name="Kaster A.-K."/>
            <person name="Ovreas L."/>
            <person name="Rohde M."/>
            <person name="Galperin M.Y."/>
            <person name="Jogler C."/>
        </authorList>
    </citation>
    <scope>NUCLEOTIDE SEQUENCE [LARGE SCALE GENOMIC DNA]</scope>
    <source>
        <strain evidence="5 6">Pr1d</strain>
    </source>
</reference>
<dbReference type="Gene3D" id="1.20.1250.20">
    <property type="entry name" value="MFS general substrate transporter like domains"/>
    <property type="match status" value="2"/>
</dbReference>
<organism evidence="5 6">
    <name type="scientific">Bythopirellula goksoeyrii</name>
    <dbReference type="NCBI Taxonomy" id="1400387"/>
    <lineage>
        <taxon>Bacteria</taxon>
        <taxon>Pseudomonadati</taxon>
        <taxon>Planctomycetota</taxon>
        <taxon>Planctomycetia</taxon>
        <taxon>Pirellulales</taxon>
        <taxon>Lacipirellulaceae</taxon>
        <taxon>Bythopirellula</taxon>
    </lineage>
</organism>
<evidence type="ECO:0000313" key="6">
    <source>
        <dbReference type="Proteomes" id="UP000323917"/>
    </source>
</evidence>
<feature type="transmembrane region" description="Helical" evidence="4">
    <location>
        <begin position="111"/>
        <end position="135"/>
    </location>
</feature>
<feature type="transmembrane region" description="Helical" evidence="4">
    <location>
        <begin position="387"/>
        <end position="405"/>
    </location>
</feature>
<accession>A0A5B9QDE7</accession>
<dbReference type="Proteomes" id="UP000323917">
    <property type="component" value="Chromosome"/>
</dbReference>
<feature type="transmembrane region" description="Helical" evidence="4">
    <location>
        <begin position="299"/>
        <end position="318"/>
    </location>
</feature>
<evidence type="ECO:0000256" key="3">
    <source>
        <dbReference type="ARBA" id="ARBA00023136"/>
    </source>
</evidence>
<evidence type="ECO:0000256" key="1">
    <source>
        <dbReference type="ARBA" id="ARBA00022692"/>
    </source>
</evidence>
<feature type="transmembrane region" description="Helical" evidence="4">
    <location>
        <begin position="60"/>
        <end position="80"/>
    </location>
</feature>
<dbReference type="SUPFAM" id="SSF103473">
    <property type="entry name" value="MFS general substrate transporter"/>
    <property type="match status" value="1"/>
</dbReference>
<dbReference type="InterPro" id="IPR036259">
    <property type="entry name" value="MFS_trans_sf"/>
</dbReference>
<keyword evidence="3 4" id="KW-0472">Membrane</keyword>
<dbReference type="AlphaFoldDB" id="A0A5B9QDE7"/>
<dbReference type="RefSeq" id="WP_148074139.1">
    <property type="nucleotide sequence ID" value="NZ_CP042913.1"/>
</dbReference>
<evidence type="ECO:0000256" key="4">
    <source>
        <dbReference type="SAM" id="Phobius"/>
    </source>
</evidence>